<accession>A0AAD5WQH8</accession>
<proteinExistence type="predicted"/>
<evidence type="ECO:0000256" key="1">
    <source>
        <dbReference type="SAM" id="MobiDB-lite"/>
    </source>
</evidence>
<dbReference type="EMBL" id="JAKWBI020000192">
    <property type="protein sequence ID" value="KAJ2899629.1"/>
    <property type="molecule type" value="Genomic_DNA"/>
</dbReference>
<dbReference type="AlphaFoldDB" id="A0AAD5WQH8"/>
<gene>
    <name evidence="2" type="ORF">MKZ38_002944</name>
</gene>
<reference evidence="2" key="1">
    <citation type="submission" date="2022-07" db="EMBL/GenBank/DDBJ databases">
        <title>Draft genome sequence of Zalerion maritima ATCC 34329, a (micro)plastics degrading marine fungus.</title>
        <authorList>
            <person name="Paco A."/>
            <person name="Goncalves M.F.M."/>
            <person name="Rocha-Santos T.A.P."/>
            <person name="Alves A."/>
        </authorList>
    </citation>
    <scope>NUCLEOTIDE SEQUENCE</scope>
    <source>
        <strain evidence="2">ATCC 34329</strain>
    </source>
</reference>
<organism evidence="2 3">
    <name type="scientific">Zalerion maritima</name>
    <dbReference type="NCBI Taxonomy" id="339359"/>
    <lineage>
        <taxon>Eukaryota</taxon>
        <taxon>Fungi</taxon>
        <taxon>Dikarya</taxon>
        <taxon>Ascomycota</taxon>
        <taxon>Pezizomycotina</taxon>
        <taxon>Sordariomycetes</taxon>
        <taxon>Lulworthiomycetidae</taxon>
        <taxon>Lulworthiales</taxon>
        <taxon>Lulworthiaceae</taxon>
        <taxon>Zalerion</taxon>
    </lineage>
</organism>
<feature type="compositionally biased region" description="Polar residues" evidence="1">
    <location>
        <begin position="7"/>
        <end position="28"/>
    </location>
</feature>
<feature type="region of interest" description="Disordered" evidence="1">
    <location>
        <begin position="1"/>
        <end position="28"/>
    </location>
</feature>
<evidence type="ECO:0000313" key="2">
    <source>
        <dbReference type="EMBL" id="KAJ2899629.1"/>
    </source>
</evidence>
<keyword evidence="3" id="KW-1185">Reference proteome</keyword>
<sequence length="216" mass="24561">MEKLLYTTATPPTHFSPNPTPRSRSQAPQLTELRCDAVRDPNDVVPIHPKSWKFSIVEGFQDEVKKTQASRNELMKTFATKPRSSTPSFSLPSAKLETHYSKDPCQCQHRLIQARARKCQENQPLPSISLAKGRLRRCQLGTLRSWQATRPSEIEAVHIAKSRRSFWLGDLQNRAGLEPFPRLSNIREGNRKAETTTNVHNDDNDDIVNKLHRASA</sequence>
<protein>
    <submittedName>
        <fullName evidence="2">Uncharacterized protein</fullName>
    </submittedName>
</protein>
<dbReference type="Proteomes" id="UP001201980">
    <property type="component" value="Unassembled WGS sequence"/>
</dbReference>
<comment type="caution">
    <text evidence="2">The sequence shown here is derived from an EMBL/GenBank/DDBJ whole genome shotgun (WGS) entry which is preliminary data.</text>
</comment>
<evidence type="ECO:0000313" key="3">
    <source>
        <dbReference type="Proteomes" id="UP001201980"/>
    </source>
</evidence>
<name>A0AAD5WQH8_9PEZI</name>